<dbReference type="InterPro" id="IPR013216">
    <property type="entry name" value="Methyltransf_11"/>
</dbReference>
<dbReference type="GO" id="GO:0008168">
    <property type="term" value="F:methyltransferase activity"/>
    <property type="evidence" value="ECO:0007669"/>
    <property type="project" value="UniProtKB-KW"/>
</dbReference>
<dbReference type="Proteomes" id="UP000680815">
    <property type="component" value="Unassembled WGS sequence"/>
</dbReference>
<comment type="caution">
    <text evidence="2">The sequence shown here is derived from an EMBL/GenBank/DDBJ whole genome shotgun (WGS) entry which is preliminary data.</text>
</comment>
<dbReference type="SUPFAM" id="SSF53335">
    <property type="entry name" value="S-adenosyl-L-methionine-dependent methyltransferases"/>
    <property type="match status" value="1"/>
</dbReference>
<keyword evidence="3" id="KW-1185">Reference proteome</keyword>
<protein>
    <submittedName>
        <fullName evidence="2">Class I SAM-dependent methyltransferase</fullName>
    </submittedName>
</protein>
<proteinExistence type="predicted"/>
<accession>A0ABS4AT45</accession>
<dbReference type="RefSeq" id="WP_209351832.1">
    <property type="nucleotide sequence ID" value="NZ_JAGIYZ010000009.1"/>
</dbReference>
<dbReference type="EMBL" id="JAGIYZ010000009">
    <property type="protein sequence ID" value="MBP0464467.1"/>
    <property type="molecule type" value="Genomic_DNA"/>
</dbReference>
<reference evidence="2 3" key="1">
    <citation type="submission" date="2021-03" db="EMBL/GenBank/DDBJ databases">
        <authorList>
            <person name="So Y."/>
        </authorList>
    </citation>
    <scope>NUCLEOTIDE SEQUENCE [LARGE SCALE GENOMIC DNA]</scope>
    <source>
        <strain evidence="2 3">PWR1</strain>
    </source>
</reference>
<evidence type="ECO:0000313" key="3">
    <source>
        <dbReference type="Proteomes" id="UP000680815"/>
    </source>
</evidence>
<feature type="domain" description="Methyltransferase type 11" evidence="1">
    <location>
        <begin position="78"/>
        <end position="186"/>
    </location>
</feature>
<organism evidence="2 3">
    <name type="scientific">Roseomonas nitratireducens</name>
    <dbReference type="NCBI Taxonomy" id="2820810"/>
    <lineage>
        <taxon>Bacteria</taxon>
        <taxon>Pseudomonadati</taxon>
        <taxon>Pseudomonadota</taxon>
        <taxon>Alphaproteobacteria</taxon>
        <taxon>Acetobacterales</taxon>
        <taxon>Roseomonadaceae</taxon>
        <taxon>Roseomonas</taxon>
    </lineage>
</organism>
<keyword evidence="2" id="KW-0489">Methyltransferase</keyword>
<dbReference type="GO" id="GO:0032259">
    <property type="term" value="P:methylation"/>
    <property type="evidence" value="ECO:0007669"/>
    <property type="project" value="UniProtKB-KW"/>
</dbReference>
<evidence type="ECO:0000313" key="2">
    <source>
        <dbReference type="EMBL" id="MBP0464467.1"/>
    </source>
</evidence>
<dbReference type="CDD" id="cd02440">
    <property type="entry name" value="AdoMet_MTases"/>
    <property type="match status" value="1"/>
</dbReference>
<name>A0ABS4AT45_9PROT</name>
<evidence type="ECO:0000259" key="1">
    <source>
        <dbReference type="Pfam" id="PF08241"/>
    </source>
</evidence>
<keyword evidence="2" id="KW-0808">Transferase</keyword>
<dbReference type="InterPro" id="IPR029063">
    <property type="entry name" value="SAM-dependent_MTases_sf"/>
</dbReference>
<sequence>MAQDTLLADLAALGPPLGPRLQKLCDAEDWTDPRFLMVVRRALGRRPRVHPRQWEMAAAFLALAEAGVLRPDARGIAFGSGREPLTFAVASRVAQLTATDLYEAGTAWDVARTNDPLAFVLGSAPKGFDAARLAVHHMDMRQVGYPDASFDFCYSISAFEHIGDDPDFVAHLKEVRRVLRPGGLYALTTEVVPGDTSRPTRGNYAFAASHLLRLFEEAGLQAAPVLRMALSDFHENNPRPLASVLHEDPADPLLQGLTLRELGGTVSGPVLFLLRAAEGTPRPVTVDGLPQTRQRVEGQQALLRRIRFGDWVRLNPFAQRAARARHVLDLWADTPVPAGGEPLLATAFVTPGEGVLEVQLVLVPSPRHAGAATVAVQGFLRDPAAEATTRIAHAAQVEMNAPPGAPAVLRFTLDVAPGEAFALFAHATAGEALFASVDVQLRRRPPGR</sequence>
<dbReference type="Pfam" id="PF08241">
    <property type="entry name" value="Methyltransf_11"/>
    <property type="match status" value="1"/>
</dbReference>
<dbReference type="Gene3D" id="3.40.50.150">
    <property type="entry name" value="Vaccinia Virus protein VP39"/>
    <property type="match status" value="1"/>
</dbReference>
<gene>
    <name evidence="2" type="ORF">J5Y09_11175</name>
</gene>